<sequence>ATVWEPRWHFIEWNFDVDRAAARRLTSPAASLKGLHNVLLCKNEFDGEVVLT</sequence>
<evidence type="ECO:0000313" key="2">
    <source>
        <dbReference type="Proteomes" id="UP001519460"/>
    </source>
</evidence>
<name>A0ABD0JXB2_9CAEN</name>
<protein>
    <submittedName>
        <fullName evidence="1">Uncharacterized protein</fullName>
    </submittedName>
</protein>
<gene>
    <name evidence="1" type="ORF">BaRGS_00029432</name>
</gene>
<proteinExistence type="predicted"/>
<accession>A0ABD0JXB2</accession>
<dbReference type="EMBL" id="JACVVK020000305">
    <property type="protein sequence ID" value="KAK7479354.1"/>
    <property type="molecule type" value="Genomic_DNA"/>
</dbReference>
<organism evidence="1 2">
    <name type="scientific">Batillaria attramentaria</name>
    <dbReference type="NCBI Taxonomy" id="370345"/>
    <lineage>
        <taxon>Eukaryota</taxon>
        <taxon>Metazoa</taxon>
        <taxon>Spiralia</taxon>
        <taxon>Lophotrochozoa</taxon>
        <taxon>Mollusca</taxon>
        <taxon>Gastropoda</taxon>
        <taxon>Caenogastropoda</taxon>
        <taxon>Sorbeoconcha</taxon>
        <taxon>Cerithioidea</taxon>
        <taxon>Batillariidae</taxon>
        <taxon>Batillaria</taxon>
    </lineage>
</organism>
<dbReference type="Proteomes" id="UP001519460">
    <property type="component" value="Unassembled WGS sequence"/>
</dbReference>
<feature type="non-terminal residue" evidence="1">
    <location>
        <position position="1"/>
    </location>
</feature>
<dbReference type="AlphaFoldDB" id="A0ABD0JXB2"/>
<evidence type="ECO:0000313" key="1">
    <source>
        <dbReference type="EMBL" id="KAK7479354.1"/>
    </source>
</evidence>
<reference evidence="1 2" key="1">
    <citation type="journal article" date="2023" name="Sci. Data">
        <title>Genome assembly of the Korean intertidal mud-creeper Batillaria attramentaria.</title>
        <authorList>
            <person name="Patra A.K."/>
            <person name="Ho P.T."/>
            <person name="Jun S."/>
            <person name="Lee S.J."/>
            <person name="Kim Y."/>
            <person name="Won Y.J."/>
        </authorList>
    </citation>
    <scope>NUCLEOTIDE SEQUENCE [LARGE SCALE GENOMIC DNA]</scope>
    <source>
        <strain evidence="1">Wonlab-2016</strain>
    </source>
</reference>
<comment type="caution">
    <text evidence="1">The sequence shown here is derived from an EMBL/GenBank/DDBJ whole genome shotgun (WGS) entry which is preliminary data.</text>
</comment>
<feature type="non-terminal residue" evidence="1">
    <location>
        <position position="52"/>
    </location>
</feature>
<keyword evidence="2" id="KW-1185">Reference proteome</keyword>